<gene>
    <name evidence="7" type="ORF">QBZ16_003381</name>
</gene>
<dbReference type="Gene3D" id="3.10.20.90">
    <property type="entry name" value="Phosphatidylinositol 3-kinase Catalytic Subunit, Chain A, domain 1"/>
    <property type="match status" value="1"/>
</dbReference>
<dbReference type="Proteomes" id="UP001255856">
    <property type="component" value="Unassembled WGS sequence"/>
</dbReference>
<feature type="domain" description="Ubiquitin-like" evidence="6">
    <location>
        <begin position="1"/>
        <end position="76"/>
    </location>
</feature>
<keyword evidence="8" id="KW-1185">Reference proteome</keyword>
<dbReference type="CDD" id="cd17039">
    <property type="entry name" value="Ubl_ubiquitin_like"/>
    <property type="match status" value="1"/>
</dbReference>
<dbReference type="InterPro" id="IPR000244">
    <property type="entry name" value="Ribosomal_bL9"/>
</dbReference>
<protein>
    <recommendedName>
        <fullName evidence="5">Large ribosomal subunit protein bL9c</fullName>
    </recommendedName>
    <alternativeName>
        <fullName evidence="4">CL9</fullName>
    </alternativeName>
</protein>
<dbReference type="EMBL" id="JASFZW010000004">
    <property type="protein sequence ID" value="KAK2078541.1"/>
    <property type="molecule type" value="Genomic_DNA"/>
</dbReference>
<evidence type="ECO:0000256" key="1">
    <source>
        <dbReference type="ARBA" id="ARBA00010605"/>
    </source>
</evidence>
<evidence type="ECO:0000259" key="6">
    <source>
        <dbReference type="PROSITE" id="PS50053"/>
    </source>
</evidence>
<evidence type="ECO:0000256" key="4">
    <source>
        <dbReference type="ARBA" id="ARBA00031047"/>
    </source>
</evidence>
<dbReference type="Gene3D" id="3.10.430.100">
    <property type="entry name" value="Ribosomal protein L9, C-terminal domain"/>
    <property type="match status" value="1"/>
</dbReference>
<dbReference type="GO" id="GO:0005840">
    <property type="term" value="C:ribosome"/>
    <property type="evidence" value="ECO:0007669"/>
    <property type="project" value="UniProtKB-KW"/>
</dbReference>
<keyword evidence="2" id="KW-0689">Ribosomal protein</keyword>
<sequence>MQLFLRGLSASTRVIEVDPAHTVAQLQSSVEALESVPTSAQVLLANGRALESSATIGACGLSHGSTVHLTSRMCGGVPTKVTDVKIITPHLSCGPEVTIDIEASSSKDEIKQKLVEATGVPFEHQKVMLSGINQIVMGDKRTNIGFASCGTSQSVWRWAQQLRSFKSVPKKVGVVLSQDVAGLGTAGATVKVNAGFARNFLLPQRMGDQVPSVLSLSRRERLRAKAAQAAEAPVQQVVRRQAAPKEAAEPEDQTVAVVEKLKTTVVLKRKAEGMSLLVPIAREDIVEAVSRQLRVAIDPEILDIGSEQLKEVGEFLLPLKIVDPEDRRLQLEVHVSAT</sequence>
<accession>A0AAD9MND5</accession>
<evidence type="ECO:0000256" key="2">
    <source>
        <dbReference type="ARBA" id="ARBA00022980"/>
    </source>
</evidence>
<reference evidence="7" key="1">
    <citation type="submission" date="2021-01" db="EMBL/GenBank/DDBJ databases">
        <authorList>
            <person name="Eckstrom K.M.E."/>
        </authorList>
    </citation>
    <scope>NUCLEOTIDE SEQUENCE</scope>
    <source>
        <strain evidence="7">UVCC 0001</strain>
    </source>
</reference>
<proteinExistence type="inferred from homology"/>
<name>A0AAD9MND5_PROWI</name>
<dbReference type="Pfam" id="PF01281">
    <property type="entry name" value="Ribosomal_L9_N"/>
    <property type="match status" value="1"/>
</dbReference>
<dbReference type="GO" id="GO:0003735">
    <property type="term" value="F:structural constituent of ribosome"/>
    <property type="evidence" value="ECO:0007669"/>
    <property type="project" value="InterPro"/>
</dbReference>
<dbReference type="Gene3D" id="3.40.5.10">
    <property type="entry name" value="Ribosomal protein L9, N-terminal domain"/>
    <property type="match status" value="1"/>
</dbReference>
<feature type="domain" description="Ubiquitin-like" evidence="6">
    <location>
        <begin position="84"/>
        <end position="131"/>
    </location>
</feature>
<dbReference type="PANTHER" id="PTHR21368">
    <property type="entry name" value="50S RIBOSOMAL PROTEIN L9"/>
    <property type="match status" value="1"/>
</dbReference>
<dbReference type="PROSITE" id="PS50053">
    <property type="entry name" value="UBIQUITIN_2"/>
    <property type="match status" value="2"/>
</dbReference>
<dbReference type="InterPro" id="IPR000626">
    <property type="entry name" value="Ubiquitin-like_dom"/>
</dbReference>
<dbReference type="InterPro" id="IPR029071">
    <property type="entry name" value="Ubiquitin-like_domsf"/>
</dbReference>
<dbReference type="SMART" id="SM00213">
    <property type="entry name" value="UBQ"/>
    <property type="match status" value="1"/>
</dbReference>
<keyword evidence="3" id="KW-0687">Ribonucleoprotein</keyword>
<dbReference type="InterPro" id="IPR036791">
    <property type="entry name" value="Ribosomal_bL9_C_sf"/>
</dbReference>
<dbReference type="InterPro" id="IPR036935">
    <property type="entry name" value="Ribosomal_bL9_N_sf"/>
</dbReference>
<dbReference type="InterPro" id="IPR009027">
    <property type="entry name" value="Ribosomal_bL9/RNase_H1_N"/>
</dbReference>
<comment type="similarity">
    <text evidence="1">Belongs to the bacterial ribosomal protein bL9 family.</text>
</comment>
<evidence type="ECO:0000256" key="3">
    <source>
        <dbReference type="ARBA" id="ARBA00023274"/>
    </source>
</evidence>
<comment type="caution">
    <text evidence="7">The sequence shown here is derived from an EMBL/GenBank/DDBJ whole genome shotgun (WGS) entry which is preliminary data.</text>
</comment>
<dbReference type="GO" id="GO:0006412">
    <property type="term" value="P:translation"/>
    <property type="evidence" value="ECO:0007669"/>
    <property type="project" value="InterPro"/>
</dbReference>
<dbReference type="SUPFAM" id="SSF55658">
    <property type="entry name" value="L9 N-domain-like"/>
    <property type="match status" value="1"/>
</dbReference>
<dbReference type="AlphaFoldDB" id="A0AAD9MND5"/>
<evidence type="ECO:0000256" key="5">
    <source>
        <dbReference type="ARBA" id="ARBA00035193"/>
    </source>
</evidence>
<dbReference type="SUPFAM" id="SSF54236">
    <property type="entry name" value="Ubiquitin-like"/>
    <property type="match status" value="1"/>
</dbReference>
<evidence type="ECO:0000313" key="8">
    <source>
        <dbReference type="Proteomes" id="UP001255856"/>
    </source>
</evidence>
<dbReference type="Pfam" id="PF00240">
    <property type="entry name" value="ubiquitin"/>
    <property type="match status" value="1"/>
</dbReference>
<organism evidence="7 8">
    <name type="scientific">Prototheca wickerhamii</name>
    <dbReference type="NCBI Taxonomy" id="3111"/>
    <lineage>
        <taxon>Eukaryota</taxon>
        <taxon>Viridiplantae</taxon>
        <taxon>Chlorophyta</taxon>
        <taxon>core chlorophytes</taxon>
        <taxon>Trebouxiophyceae</taxon>
        <taxon>Chlorellales</taxon>
        <taxon>Chlorellaceae</taxon>
        <taxon>Prototheca</taxon>
    </lineage>
</organism>
<dbReference type="InterPro" id="IPR020070">
    <property type="entry name" value="Ribosomal_bL9_N"/>
</dbReference>
<evidence type="ECO:0000313" key="7">
    <source>
        <dbReference type="EMBL" id="KAK2078541.1"/>
    </source>
</evidence>
<dbReference type="GO" id="GO:1990904">
    <property type="term" value="C:ribonucleoprotein complex"/>
    <property type="evidence" value="ECO:0007669"/>
    <property type="project" value="UniProtKB-KW"/>
</dbReference>